<dbReference type="AlphaFoldDB" id="A0AAV8ZYF2"/>
<sequence>MSYKPVNQERFIEDVLKAFKENNLVYTTKSILCTWKDLLDNYQYYKQNFADDDARRQWKYFDLMDNCFEKPKDSSEKFKNPKWTFCLINSLSKYRSTVLKQGLTMQILQAVEDDFQKMENYDINQKDIYIKWVSLKKFYRQCQRSSCSKFNKKYIYYEAIKDFFEEEATHEYTSGESSGQTVNKVNEIITQNELISAIESITPTEENTEIKRKIDISHCDSRNAKMICPAENKVTPKVPKERFSIKPRYTPFTVVMHDILLQCFKKSKTKIRTLGGDVDNDTLDNAFKEFQKLGYSVTKQSIRNEWNDLTYRYELIKNTEYPQNWPYFNDMNYIYSSEFMEEDCADMMGETRIIDTITDGKNHDNESNIDDLISDDLGQTLGQAQKIAGNDARITERLLNVYESNSKEFVEIKDILIERNLLREETNYLLNAFVEKFNKPKH</sequence>
<keyword evidence="2" id="KW-1185">Reference proteome</keyword>
<protein>
    <recommendedName>
        <fullName evidence="3">MADF domain-containing protein</fullName>
    </recommendedName>
</protein>
<evidence type="ECO:0000313" key="2">
    <source>
        <dbReference type="Proteomes" id="UP001162156"/>
    </source>
</evidence>
<dbReference type="Proteomes" id="UP001162156">
    <property type="component" value="Unassembled WGS sequence"/>
</dbReference>
<evidence type="ECO:0008006" key="3">
    <source>
        <dbReference type="Google" id="ProtNLM"/>
    </source>
</evidence>
<accession>A0AAV8ZYF2</accession>
<proteinExistence type="predicted"/>
<comment type="caution">
    <text evidence="1">The sequence shown here is derived from an EMBL/GenBank/DDBJ whole genome shotgun (WGS) entry which is preliminary data.</text>
</comment>
<reference evidence="1" key="1">
    <citation type="journal article" date="2023" name="Insect Mol. Biol.">
        <title>Genome sequencing provides insights into the evolution of gene families encoding plant cell wall-degrading enzymes in longhorned beetles.</title>
        <authorList>
            <person name="Shin N.R."/>
            <person name="Okamura Y."/>
            <person name="Kirsch R."/>
            <person name="Pauchet Y."/>
        </authorList>
    </citation>
    <scope>NUCLEOTIDE SEQUENCE</scope>
    <source>
        <strain evidence="1">RBIC_L_NR</strain>
    </source>
</reference>
<dbReference type="EMBL" id="JANEYF010000033">
    <property type="protein sequence ID" value="KAJ8972623.1"/>
    <property type="molecule type" value="Genomic_DNA"/>
</dbReference>
<name>A0AAV8ZYF2_9CUCU</name>
<gene>
    <name evidence="1" type="ORF">NQ314_000079</name>
</gene>
<organism evidence="1 2">
    <name type="scientific">Rhamnusium bicolor</name>
    <dbReference type="NCBI Taxonomy" id="1586634"/>
    <lineage>
        <taxon>Eukaryota</taxon>
        <taxon>Metazoa</taxon>
        <taxon>Ecdysozoa</taxon>
        <taxon>Arthropoda</taxon>
        <taxon>Hexapoda</taxon>
        <taxon>Insecta</taxon>
        <taxon>Pterygota</taxon>
        <taxon>Neoptera</taxon>
        <taxon>Endopterygota</taxon>
        <taxon>Coleoptera</taxon>
        <taxon>Polyphaga</taxon>
        <taxon>Cucujiformia</taxon>
        <taxon>Chrysomeloidea</taxon>
        <taxon>Cerambycidae</taxon>
        <taxon>Lepturinae</taxon>
        <taxon>Rhagiini</taxon>
        <taxon>Rhamnusium</taxon>
    </lineage>
</organism>
<evidence type="ECO:0000313" key="1">
    <source>
        <dbReference type="EMBL" id="KAJ8972623.1"/>
    </source>
</evidence>